<keyword evidence="14" id="KW-0375">Hydrogen ion transport</keyword>
<comment type="function">
    <text evidence="13">Produces ATP from ADP in the presence of a sodium ion gradient across the membrane. The beta chain is the catalytic subunit.</text>
</comment>
<evidence type="ECO:0000256" key="5">
    <source>
        <dbReference type="ARBA" id="ARBA00022741"/>
    </source>
</evidence>
<dbReference type="SMART" id="SM00382">
    <property type="entry name" value="AAA"/>
    <property type="match status" value="1"/>
</dbReference>
<keyword evidence="8 14" id="KW-0406">Ion transport</keyword>
<dbReference type="RefSeq" id="WP_189168978.1">
    <property type="nucleotide sequence ID" value="NZ_BMQB01000002.1"/>
</dbReference>
<dbReference type="Pfam" id="PF22919">
    <property type="entry name" value="ATP-synt_VA_C"/>
    <property type="match status" value="1"/>
</dbReference>
<keyword evidence="4 14" id="KW-1003">Cell membrane</keyword>
<dbReference type="InterPro" id="IPR000194">
    <property type="entry name" value="ATPase_F1/V1/A1_a/bsu_nucl-bd"/>
</dbReference>
<evidence type="ECO:0000313" key="17">
    <source>
        <dbReference type="Proteomes" id="UP000649739"/>
    </source>
</evidence>
<feature type="domain" description="AAA+ ATPase" evidence="15">
    <location>
        <begin position="154"/>
        <end position="414"/>
    </location>
</feature>
<dbReference type="GO" id="GO:0046933">
    <property type="term" value="F:proton-transporting ATP synthase activity, rotational mechanism"/>
    <property type="evidence" value="ECO:0007669"/>
    <property type="project" value="UniProtKB-UniRule"/>
</dbReference>
<keyword evidence="5 14" id="KW-0547">Nucleotide-binding</keyword>
<evidence type="ECO:0000256" key="7">
    <source>
        <dbReference type="ARBA" id="ARBA00022967"/>
    </source>
</evidence>
<dbReference type="CDD" id="cd18115">
    <property type="entry name" value="ATP-synt_F1_beta_N"/>
    <property type="match status" value="1"/>
</dbReference>
<dbReference type="InterPro" id="IPR036121">
    <property type="entry name" value="ATPase_F1/V1/A1_a/bsu_N_sf"/>
</dbReference>
<evidence type="ECO:0000256" key="8">
    <source>
        <dbReference type="ARBA" id="ARBA00023065"/>
    </source>
</evidence>
<keyword evidence="7 14" id="KW-1278">Translocase</keyword>
<dbReference type="EC" id="7.1.2.2" evidence="14"/>
<dbReference type="Pfam" id="PF00006">
    <property type="entry name" value="ATP-synt_ab"/>
    <property type="match status" value="1"/>
</dbReference>
<dbReference type="InterPro" id="IPR027417">
    <property type="entry name" value="P-loop_NTPase"/>
</dbReference>
<dbReference type="GO" id="GO:0005524">
    <property type="term" value="F:ATP binding"/>
    <property type="evidence" value="ECO:0007669"/>
    <property type="project" value="UniProtKB-UniRule"/>
</dbReference>
<keyword evidence="3 14" id="KW-0813">Transport</keyword>
<evidence type="ECO:0000256" key="1">
    <source>
        <dbReference type="ARBA" id="ARBA00004202"/>
    </source>
</evidence>
<dbReference type="AlphaFoldDB" id="A0A8J3B497"/>
<dbReference type="InterPro" id="IPR005722">
    <property type="entry name" value="ATP_synth_F1_bsu"/>
</dbReference>
<dbReference type="SUPFAM" id="SSF47917">
    <property type="entry name" value="C-terminal domain of alpha and beta subunits of F1 ATP synthase"/>
    <property type="match status" value="1"/>
</dbReference>
<dbReference type="Proteomes" id="UP000649739">
    <property type="component" value="Unassembled WGS sequence"/>
</dbReference>
<keyword evidence="6 14" id="KW-0067">ATP-binding</keyword>
<comment type="similarity">
    <text evidence="2 14">Belongs to the ATPase alpha/beta chains family.</text>
</comment>
<gene>
    <name evidence="14 16" type="primary">atpD</name>
    <name evidence="16" type="ORF">GCM10010123_11350</name>
</gene>
<evidence type="ECO:0000256" key="13">
    <source>
        <dbReference type="ARBA" id="ARBA00059242"/>
    </source>
</evidence>
<evidence type="ECO:0000259" key="15">
    <source>
        <dbReference type="SMART" id="SM00382"/>
    </source>
</evidence>
<comment type="catalytic activity">
    <reaction evidence="14">
        <text>ATP + H2O + 4 H(+)(in) = ADP + phosphate + 5 H(+)(out)</text>
        <dbReference type="Rhea" id="RHEA:57720"/>
        <dbReference type="ChEBI" id="CHEBI:15377"/>
        <dbReference type="ChEBI" id="CHEBI:15378"/>
        <dbReference type="ChEBI" id="CHEBI:30616"/>
        <dbReference type="ChEBI" id="CHEBI:43474"/>
        <dbReference type="ChEBI" id="CHEBI:456216"/>
        <dbReference type="EC" id="7.1.2.2"/>
    </reaction>
</comment>
<comment type="caution">
    <text evidence="16">The sequence shown here is derived from an EMBL/GenBank/DDBJ whole genome shotgun (WGS) entry which is preliminary data.</text>
</comment>
<evidence type="ECO:0000313" key="16">
    <source>
        <dbReference type="EMBL" id="GGJ83456.1"/>
    </source>
</evidence>
<keyword evidence="9 14" id="KW-0472">Membrane</keyword>
<dbReference type="Gene3D" id="1.10.1140.10">
    <property type="entry name" value="Bovine Mitochondrial F1-atpase, Atp Synthase Beta Chain, Chain D, domain 3"/>
    <property type="match status" value="1"/>
</dbReference>
<dbReference type="Gene3D" id="3.40.50.300">
    <property type="entry name" value="P-loop containing nucleotide triphosphate hydrolases"/>
    <property type="match status" value="1"/>
</dbReference>
<dbReference type="FunFam" id="2.40.10.170:FF:000005">
    <property type="entry name" value="ATP synthase subunit beta"/>
    <property type="match status" value="1"/>
</dbReference>
<dbReference type="PANTHER" id="PTHR15184:SF71">
    <property type="entry name" value="ATP SYNTHASE SUBUNIT BETA, MITOCHONDRIAL"/>
    <property type="match status" value="1"/>
</dbReference>
<comment type="function">
    <text evidence="14">Produces ATP from ADP in the presence of a proton gradient across the membrane. The catalytic sites are hosted primarily by the beta subunits.</text>
</comment>
<keyword evidence="17" id="KW-1185">Reference proteome</keyword>
<reference evidence="16" key="1">
    <citation type="journal article" date="2014" name="Int. J. Syst. Evol. Microbiol.">
        <title>Complete genome sequence of Corynebacterium casei LMG S-19264T (=DSM 44701T), isolated from a smear-ripened cheese.</title>
        <authorList>
            <consortium name="US DOE Joint Genome Institute (JGI-PGF)"/>
            <person name="Walter F."/>
            <person name="Albersmeier A."/>
            <person name="Kalinowski J."/>
            <person name="Ruckert C."/>
        </authorList>
    </citation>
    <scope>NUCLEOTIDE SEQUENCE</scope>
    <source>
        <strain evidence="16">JCM 3090</strain>
    </source>
</reference>
<dbReference type="EMBL" id="BMQB01000002">
    <property type="protein sequence ID" value="GGJ83456.1"/>
    <property type="molecule type" value="Genomic_DNA"/>
</dbReference>
<evidence type="ECO:0000256" key="11">
    <source>
        <dbReference type="ARBA" id="ARBA00023310"/>
    </source>
</evidence>
<evidence type="ECO:0000256" key="4">
    <source>
        <dbReference type="ARBA" id="ARBA00022475"/>
    </source>
</evidence>
<accession>A0A8J3B497</accession>
<dbReference type="InterPro" id="IPR003593">
    <property type="entry name" value="AAA+_ATPase"/>
</dbReference>
<dbReference type="SUPFAM" id="SSF52540">
    <property type="entry name" value="P-loop containing nucleoside triphosphate hydrolases"/>
    <property type="match status" value="1"/>
</dbReference>
<feature type="binding site" evidence="14">
    <location>
        <begin position="162"/>
        <end position="169"/>
    </location>
    <ligand>
        <name>ATP</name>
        <dbReference type="ChEBI" id="CHEBI:30616"/>
    </ligand>
</feature>
<reference evidence="16" key="2">
    <citation type="submission" date="2020-09" db="EMBL/GenBank/DDBJ databases">
        <authorList>
            <person name="Sun Q."/>
            <person name="Ohkuma M."/>
        </authorList>
    </citation>
    <scope>NUCLEOTIDE SEQUENCE</scope>
    <source>
        <strain evidence="16">JCM 3090</strain>
    </source>
</reference>
<evidence type="ECO:0000256" key="9">
    <source>
        <dbReference type="ARBA" id="ARBA00023136"/>
    </source>
</evidence>
<dbReference type="GO" id="GO:0005886">
    <property type="term" value="C:plasma membrane"/>
    <property type="evidence" value="ECO:0007669"/>
    <property type="project" value="UniProtKB-SubCell"/>
</dbReference>
<evidence type="ECO:0000256" key="2">
    <source>
        <dbReference type="ARBA" id="ARBA00008936"/>
    </source>
</evidence>
<dbReference type="PANTHER" id="PTHR15184">
    <property type="entry name" value="ATP SYNTHASE"/>
    <property type="match status" value="1"/>
</dbReference>
<dbReference type="HAMAP" id="MF_01347">
    <property type="entry name" value="ATP_synth_beta_bact"/>
    <property type="match status" value="1"/>
</dbReference>
<dbReference type="SUPFAM" id="SSF50615">
    <property type="entry name" value="N-terminal domain of alpha and beta subunits of F1 ATP synthase"/>
    <property type="match status" value="1"/>
</dbReference>
<dbReference type="Pfam" id="PF02874">
    <property type="entry name" value="ATP-synt_ab_N"/>
    <property type="match status" value="1"/>
</dbReference>
<protein>
    <recommendedName>
        <fullName evidence="14">ATP synthase subunit beta</fullName>
        <ecNumber evidence="14">7.1.2.2</ecNumber>
    </recommendedName>
    <alternativeName>
        <fullName evidence="14">ATP synthase F1 sector subunit beta</fullName>
    </alternativeName>
    <alternativeName>
        <fullName evidence="14">F-ATPase subunit beta</fullName>
    </alternativeName>
</protein>
<dbReference type="FunFam" id="3.40.50.300:FF:000004">
    <property type="entry name" value="ATP synthase subunit beta"/>
    <property type="match status" value="1"/>
</dbReference>
<keyword evidence="11 14" id="KW-0066">ATP synthesis</keyword>
<dbReference type="CDD" id="cd01133">
    <property type="entry name" value="F1-ATPase_beta_CD"/>
    <property type="match status" value="1"/>
</dbReference>
<keyword evidence="10 14" id="KW-0139">CF(1)</keyword>
<evidence type="ECO:0000256" key="14">
    <source>
        <dbReference type="HAMAP-Rule" id="MF_01347"/>
    </source>
</evidence>
<evidence type="ECO:0000256" key="6">
    <source>
        <dbReference type="ARBA" id="ARBA00022840"/>
    </source>
</evidence>
<name>A0A8J3B497_9ACTN</name>
<dbReference type="GO" id="GO:0046962">
    <property type="term" value="F:sodium-transporting ATPase activity, rotational mechanism"/>
    <property type="evidence" value="ECO:0007669"/>
    <property type="project" value="UniProtKB-EC"/>
</dbReference>
<dbReference type="FunFam" id="1.10.1140.10:FF:000001">
    <property type="entry name" value="ATP synthase subunit beta"/>
    <property type="match status" value="1"/>
</dbReference>
<dbReference type="InterPro" id="IPR020003">
    <property type="entry name" value="ATPase_a/bsu_AS"/>
</dbReference>
<dbReference type="InterPro" id="IPR055190">
    <property type="entry name" value="ATP-synt_VA_C"/>
</dbReference>
<sequence length="476" mass="52196">MTTETLTATGRVVRVIGPVVDAEFPRDAMPEIFNALKVDVELAEGRKTLTLEVAQHLGDNIIRAISMQPTDGLVRGSEVRDTGDPIMVPVGDGTKGKVFNTIGECLNLKEGEQLEVTERWGIHRKAPAFADLEPKTEMLETGIKVIDLLAPYVKGGKIGLFGGAGVGKTVLIQEMIIRVANNFGGTSVFAGVGERTREGNDLIHEMTETGVIEKTALVYGQMDEPPGTRLRVALSALTMAEYFRDVQHQEVLLFIDNIFRFTQAGSEVSTLLGRMPSAVGYQPTLADEMGELQERITSVRGQAITSLQAIYVPADDYTDPAPATTFAHLDATTNLERSISDKGIYPAVDPLASSSRILAPEYVGADHYAVASEVKRILQKYKDLQDIIAILGMDELSEEDKITVQRARRIERFLSQNTYAAKIFTGIEGSFVPIKDTVEAFRKIAEGEYDHIPEQAFFMCGGLDDLERNARELEKA</sequence>
<dbReference type="InterPro" id="IPR024034">
    <property type="entry name" value="ATPase_F1/V1_b/a_C"/>
</dbReference>
<dbReference type="PROSITE" id="PS00152">
    <property type="entry name" value="ATPASE_ALPHA_BETA"/>
    <property type="match status" value="1"/>
</dbReference>
<dbReference type="InterPro" id="IPR050053">
    <property type="entry name" value="ATPase_alpha/beta_chains"/>
</dbReference>
<evidence type="ECO:0000256" key="12">
    <source>
        <dbReference type="ARBA" id="ARBA00052325"/>
    </source>
</evidence>
<organism evidence="16 17">
    <name type="scientific">Pilimelia anulata</name>
    <dbReference type="NCBI Taxonomy" id="53371"/>
    <lineage>
        <taxon>Bacteria</taxon>
        <taxon>Bacillati</taxon>
        <taxon>Actinomycetota</taxon>
        <taxon>Actinomycetes</taxon>
        <taxon>Micromonosporales</taxon>
        <taxon>Micromonosporaceae</taxon>
        <taxon>Pilimelia</taxon>
    </lineage>
</organism>
<comment type="subcellular location">
    <subcellularLocation>
        <location evidence="1 14">Cell membrane</location>
        <topology evidence="1 14">Peripheral membrane protein</topology>
    </subcellularLocation>
</comment>
<dbReference type="Gene3D" id="2.40.10.170">
    <property type="match status" value="1"/>
</dbReference>
<proteinExistence type="inferred from homology"/>
<dbReference type="InterPro" id="IPR004100">
    <property type="entry name" value="ATPase_F1/V1/A1_a/bsu_N"/>
</dbReference>
<evidence type="ECO:0000256" key="3">
    <source>
        <dbReference type="ARBA" id="ARBA00022448"/>
    </source>
</evidence>
<dbReference type="NCBIfam" id="TIGR01039">
    <property type="entry name" value="atpD"/>
    <property type="match status" value="1"/>
</dbReference>
<dbReference type="GO" id="GO:0045259">
    <property type="term" value="C:proton-transporting ATP synthase complex"/>
    <property type="evidence" value="ECO:0007669"/>
    <property type="project" value="UniProtKB-KW"/>
</dbReference>
<evidence type="ECO:0000256" key="10">
    <source>
        <dbReference type="ARBA" id="ARBA00023196"/>
    </source>
</evidence>
<comment type="catalytic activity">
    <reaction evidence="12">
        <text>4 Na(+)(in) + ATP + H2O = 4 Na(+)(out) + ADP + phosphate + H(+)</text>
        <dbReference type="Rhea" id="RHEA:58156"/>
        <dbReference type="ChEBI" id="CHEBI:15377"/>
        <dbReference type="ChEBI" id="CHEBI:15378"/>
        <dbReference type="ChEBI" id="CHEBI:29101"/>
        <dbReference type="ChEBI" id="CHEBI:30616"/>
        <dbReference type="ChEBI" id="CHEBI:43474"/>
        <dbReference type="ChEBI" id="CHEBI:456216"/>
        <dbReference type="EC" id="7.2.2.1"/>
    </reaction>
</comment>
<dbReference type="CDD" id="cd18110">
    <property type="entry name" value="ATP-synt_F1_beta_C"/>
    <property type="match status" value="1"/>
</dbReference>